<evidence type="ECO:0000256" key="7">
    <source>
        <dbReference type="HAMAP-Rule" id="MF_02065"/>
    </source>
</evidence>
<sequence>MSENKFKVPAKSAPAKKEASEAKAKDVKKTATKKSSSASSTKKSTTKKPPQSESVKKQVKSESPKKRVESSSTKAKKSSNLTFEKQELPKNNPNLGNYTLEERIAILNGSENKKKDEVKQEEKKEARVEITSLMESVKKNTPVAITEEENLTKIPPKKKEKSNTLLTFILLSSILLLILIIVLLVKKRSARTASSLINEPTAITNQYYSNELIVTSGMSASQVASVLPSFLDKDIFLKYLKENNLTGSIRVGIYTILDTFNEADVANLITTKSESKSLIVYPGYTINDIDLALSNRSLASAGDFIKASEEFASLEGLSFIEGYLLAGEYQFVDCYDLLEQMHEALLDVLRNNPDAVSESLLSVDEIVKIASIINRETQNKDQFKVIARVVLNRYRMAMPLGIDATTRYEINNWSDAIGQSIFDKDTPYNTRRKPGLPPSGIGCPSEAALLAVLFPAESDALYYLHDEEGKLYTSLSYEEHLKTYENIHSL</sequence>
<gene>
    <name evidence="7 9" type="primary">mltG</name>
    <name evidence="9" type="ORF">FYJ80_02800</name>
</gene>
<dbReference type="HAMAP" id="MF_02065">
    <property type="entry name" value="MltG"/>
    <property type="match status" value="1"/>
</dbReference>
<evidence type="ECO:0000313" key="10">
    <source>
        <dbReference type="Proteomes" id="UP000460549"/>
    </source>
</evidence>
<proteinExistence type="inferred from homology"/>
<dbReference type="Pfam" id="PF02618">
    <property type="entry name" value="YceG"/>
    <property type="match status" value="1"/>
</dbReference>
<dbReference type="GO" id="GO:0005886">
    <property type="term" value="C:plasma membrane"/>
    <property type="evidence" value="ECO:0007669"/>
    <property type="project" value="UniProtKB-SubCell"/>
</dbReference>
<keyword evidence="1 7" id="KW-1003">Cell membrane</keyword>
<feature type="compositionally biased region" description="Low complexity" evidence="8">
    <location>
        <begin position="33"/>
        <end position="53"/>
    </location>
</feature>
<evidence type="ECO:0000256" key="4">
    <source>
        <dbReference type="ARBA" id="ARBA00023136"/>
    </source>
</evidence>
<feature type="compositionally biased region" description="Polar residues" evidence="8">
    <location>
        <begin position="70"/>
        <end position="96"/>
    </location>
</feature>
<feature type="site" description="Important for catalytic activity" evidence="7">
    <location>
        <position position="376"/>
    </location>
</feature>
<evidence type="ECO:0000256" key="1">
    <source>
        <dbReference type="ARBA" id="ARBA00022475"/>
    </source>
</evidence>
<name>A0A7X2TR82_9SPIO</name>
<evidence type="ECO:0000256" key="5">
    <source>
        <dbReference type="ARBA" id="ARBA00023239"/>
    </source>
</evidence>
<dbReference type="AlphaFoldDB" id="A0A7X2TR82"/>
<reference evidence="9 10" key="1">
    <citation type="submission" date="2019-08" db="EMBL/GenBank/DDBJ databases">
        <title>In-depth cultivation of the pig gut microbiome towards novel bacterial diversity and tailored functional studies.</title>
        <authorList>
            <person name="Wylensek D."/>
            <person name="Hitch T.C.A."/>
            <person name="Clavel T."/>
        </authorList>
    </citation>
    <scope>NUCLEOTIDE SEQUENCE [LARGE SCALE GENOMIC DNA]</scope>
    <source>
        <strain evidence="9 10">NM-380-WT-3C1</strain>
    </source>
</reference>
<keyword evidence="2 7" id="KW-0812">Transmembrane</keyword>
<dbReference type="RefSeq" id="WP_154424606.1">
    <property type="nucleotide sequence ID" value="NZ_VUNN01000003.1"/>
</dbReference>
<dbReference type="GO" id="GO:0008932">
    <property type="term" value="F:lytic endotransglycosylase activity"/>
    <property type="evidence" value="ECO:0007669"/>
    <property type="project" value="UniProtKB-UniRule"/>
</dbReference>
<dbReference type="InterPro" id="IPR003770">
    <property type="entry name" value="MLTG-like"/>
</dbReference>
<keyword evidence="5 7" id="KW-0456">Lyase</keyword>
<accession>A0A7X2TR82</accession>
<comment type="subcellular location">
    <subcellularLocation>
        <location evidence="7">Cell membrane</location>
        <topology evidence="7">Single-pass membrane protein</topology>
    </subcellularLocation>
</comment>
<dbReference type="GO" id="GO:0009252">
    <property type="term" value="P:peptidoglycan biosynthetic process"/>
    <property type="evidence" value="ECO:0007669"/>
    <property type="project" value="UniProtKB-UniRule"/>
</dbReference>
<comment type="function">
    <text evidence="7">Functions as a peptidoglycan terminase that cleaves nascent peptidoglycan strands endolytically to terminate their elongation.</text>
</comment>
<comment type="catalytic activity">
    <reaction evidence="7">
        <text>a peptidoglycan chain = a peptidoglycan chain with N-acetyl-1,6-anhydromuramyl-[peptide] at the reducing end + a peptidoglycan chain with N-acetylglucosamine at the non-reducing end.</text>
        <dbReference type="EC" id="4.2.2.29"/>
    </reaction>
</comment>
<dbReference type="NCBIfam" id="TIGR00247">
    <property type="entry name" value="endolytic transglycosylase MltG"/>
    <property type="match status" value="1"/>
</dbReference>
<organism evidence="9 10">
    <name type="scientific">Bullifex porci</name>
    <dbReference type="NCBI Taxonomy" id="2606638"/>
    <lineage>
        <taxon>Bacteria</taxon>
        <taxon>Pseudomonadati</taxon>
        <taxon>Spirochaetota</taxon>
        <taxon>Spirochaetia</taxon>
        <taxon>Spirochaetales</taxon>
        <taxon>Spirochaetaceae</taxon>
        <taxon>Bullifex</taxon>
    </lineage>
</organism>
<evidence type="ECO:0000256" key="2">
    <source>
        <dbReference type="ARBA" id="ARBA00022692"/>
    </source>
</evidence>
<evidence type="ECO:0000313" key="9">
    <source>
        <dbReference type="EMBL" id="MSU05708.1"/>
    </source>
</evidence>
<feature type="compositionally biased region" description="Basic and acidic residues" evidence="8">
    <location>
        <begin position="15"/>
        <end position="29"/>
    </location>
</feature>
<feature type="transmembrane region" description="Helical" evidence="7">
    <location>
        <begin position="165"/>
        <end position="185"/>
    </location>
</feature>
<keyword evidence="3 7" id="KW-1133">Transmembrane helix</keyword>
<protein>
    <recommendedName>
        <fullName evidence="7">Endolytic murein transglycosylase</fullName>
        <ecNumber evidence="7">4.2.2.29</ecNumber>
    </recommendedName>
    <alternativeName>
        <fullName evidence="7">Peptidoglycan lytic transglycosylase</fullName>
    </alternativeName>
    <alternativeName>
        <fullName evidence="7">Peptidoglycan polymerization terminase</fullName>
    </alternativeName>
</protein>
<keyword evidence="4 7" id="KW-0472">Membrane</keyword>
<evidence type="ECO:0000256" key="8">
    <source>
        <dbReference type="SAM" id="MobiDB-lite"/>
    </source>
</evidence>
<keyword evidence="6 7" id="KW-0961">Cell wall biogenesis/degradation</keyword>
<dbReference type="Proteomes" id="UP000460549">
    <property type="component" value="Unassembled WGS sequence"/>
</dbReference>
<dbReference type="GO" id="GO:0071555">
    <property type="term" value="P:cell wall organization"/>
    <property type="evidence" value="ECO:0007669"/>
    <property type="project" value="UniProtKB-KW"/>
</dbReference>
<dbReference type="EC" id="4.2.2.29" evidence="7"/>
<dbReference type="PANTHER" id="PTHR30518:SF2">
    <property type="entry name" value="ENDOLYTIC MUREIN TRANSGLYCOSYLASE"/>
    <property type="match status" value="1"/>
</dbReference>
<evidence type="ECO:0000256" key="6">
    <source>
        <dbReference type="ARBA" id="ARBA00023316"/>
    </source>
</evidence>
<keyword evidence="10" id="KW-1185">Reference proteome</keyword>
<evidence type="ECO:0000256" key="3">
    <source>
        <dbReference type="ARBA" id="ARBA00022989"/>
    </source>
</evidence>
<feature type="region of interest" description="Disordered" evidence="8">
    <location>
        <begin position="1"/>
        <end position="96"/>
    </location>
</feature>
<dbReference type="EMBL" id="VUNN01000003">
    <property type="protein sequence ID" value="MSU05708.1"/>
    <property type="molecule type" value="Genomic_DNA"/>
</dbReference>
<dbReference type="PANTHER" id="PTHR30518">
    <property type="entry name" value="ENDOLYTIC MUREIN TRANSGLYCOSYLASE"/>
    <property type="match status" value="1"/>
</dbReference>
<comment type="similarity">
    <text evidence="7">Belongs to the transglycosylase MltG family.</text>
</comment>
<feature type="compositionally biased region" description="Basic and acidic residues" evidence="8">
    <location>
        <begin position="54"/>
        <end position="69"/>
    </location>
</feature>
<comment type="caution">
    <text evidence="9">The sequence shown here is derived from an EMBL/GenBank/DDBJ whole genome shotgun (WGS) entry which is preliminary data.</text>
</comment>